<dbReference type="GO" id="GO:0016787">
    <property type="term" value="F:hydrolase activity"/>
    <property type="evidence" value="ECO:0007669"/>
    <property type="project" value="UniProtKB-KW"/>
</dbReference>
<accession>A0ABT0AFY0</accession>
<dbReference type="InterPro" id="IPR019292">
    <property type="entry name" value="McrC"/>
</dbReference>
<dbReference type="PIRSF" id="PIRSF003109">
    <property type="entry name" value="McrC"/>
    <property type="match status" value="1"/>
</dbReference>
<dbReference type="GO" id="GO:0004519">
    <property type="term" value="F:endonuclease activity"/>
    <property type="evidence" value="ECO:0007669"/>
    <property type="project" value="UniProtKB-KW"/>
</dbReference>
<keyword evidence="1" id="KW-0378">Hydrolase</keyword>
<dbReference type="InterPro" id="IPR014407">
    <property type="entry name" value="McrC_bac"/>
</dbReference>
<sequence length="354" mass="40676">MSDPRIPIANIYYMFCYAWDRFEQAKATDVGAEPSPDLPNLLARVLLAGVRNLIRRGLDRGYQPKVEELATVRGRIEIDASLSLQAQRIRRLACEFDELSHDVLHNRIIKASMLRLAGVRSLEPDLAHELRAASRTLRDVTDMRLTGADFARVQLHRNNAYYDFLLRVCRLAFDLMLPNADGNGFQFQDILRDERKMALVFESFVRNFYRTEQTAFRVSPLQLRWDAIPISRDQTIVLPQMRTDIFLSSPTRRIIIDTKYYRDALQERFGSKTFRSENLYQLFSYLKNAEAIGPEFAGVEGMLLYPAVNHRVDAQYQIQGHAVRIVTIDLDQEWPGIEEGLRSLLQPPPTAAAA</sequence>
<keyword evidence="2" id="KW-1185">Reference proteome</keyword>
<dbReference type="EMBL" id="JALHAT010000031">
    <property type="protein sequence ID" value="MCJ1962075.1"/>
    <property type="molecule type" value="Genomic_DNA"/>
</dbReference>
<organism evidence="1 2">
    <name type="scientific">Novosphingobium mangrovi</name>
    <name type="common">ex Hu et al. 2023</name>
    <dbReference type="NCBI Taxonomy" id="2930094"/>
    <lineage>
        <taxon>Bacteria</taxon>
        <taxon>Pseudomonadati</taxon>
        <taxon>Pseudomonadota</taxon>
        <taxon>Alphaproteobacteria</taxon>
        <taxon>Sphingomonadales</taxon>
        <taxon>Sphingomonadaceae</taxon>
        <taxon>Novosphingobium</taxon>
    </lineage>
</organism>
<keyword evidence="1" id="KW-0540">Nuclease</keyword>
<comment type="caution">
    <text evidence="1">The sequence shown here is derived from an EMBL/GenBank/DDBJ whole genome shotgun (WGS) entry which is preliminary data.</text>
</comment>
<dbReference type="Proteomes" id="UP001162802">
    <property type="component" value="Unassembled WGS sequence"/>
</dbReference>
<dbReference type="EC" id="3.1.21.-" evidence="1"/>
<name>A0ABT0AFY0_9SPHN</name>
<evidence type="ECO:0000313" key="2">
    <source>
        <dbReference type="Proteomes" id="UP001162802"/>
    </source>
</evidence>
<dbReference type="PANTHER" id="PTHR38733:SF1">
    <property type="entry name" value="TYPE IV METHYL-DIRECTED RESTRICTION ENZYME ECOKMCRBC"/>
    <property type="match status" value="1"/>
</dbReference>
<dbReference type="RefSeq" id="WP_243801726.1">
    <property type="nucleotide sequence ID" value="NZ_JALHAT010000031.1"/>
</dbReference>
<keyword evidence="1" id="KW-0255">Endonuclease</keyword>
<dbReference type="Pfam" id="PF10117">
    <property type="entry name" value="McrBC"/>
    <property type="match status" value="1"/>
</dbReference>
<gene>
    <name evidence="1" type="primary">mcrC</name>
    <name evidence="1" type="ORF">MTR65_15385</name>
</gene>
<protein>
    <submittedName>
        <fullName evidence="1">5-methylcytosine-specific restriction endonuclease system specificity protein McrC</fullName>
        <ecNumber evidence="1">3.1.21.-</ecNumber>
    </submittedName>
</protein>
<dbReference type="NCBIfam" id="NF007277">
    <property type="entry name" value="PRK09736.1"/>
    <property type="match status" value="1"/>
</dbReference>
<evidence type="ECO:0000313" key="1">
    <source>
        <dbReference type="EMBL" id="MCJ1962075.1"/>
    </source>
</evidence>
<reference evidence="1" key="1">
    <citation type="submission" date="2022-03" db="EMBL/GenBank/DDBJ databases">
        <title>Identification of a novel bacterium isolated from mangrove sediments.</title>
        <authorList>
            <person name="Pan X."/>
        </authorList>
    </citation>
    <scope>NUCLEOTIDE SEQUENCE</scope>
    <source>
        <strain evidence="1">B2637</strain>
    </source>
</reference>
<dbReference type="PANTHER" id="PTHR38733">
    <property type="entry name" value="PROTEIN MCRC"/>
    <property type="match status" value="1"/>
</dbReference>
<proteinExistence type="predicted"/>